<comment type="caution">
    <text evidence="1">The sequence shown here is derived from an EMBL/GenBank/DDBJ whole genome shotgun (WGS) entry which is preliminary data.</text>
</comment>
<evidence type="ECO:0000313" key="1">
    <source>
        <dbReference type="EMBL" id="KAI3819904.1"/>
    </source>
</evidence>
<dbReference type="EMBL" id="CM042021">
    <property type="protein sequence ID" value="KAI3819904.1"/>
    <property type="molecule type" value="Genomic_DNA"/>
</dbReference>
<gene>
    <name evidence="1" type="ORF">L1987_13757</name>
</gene>
<name>A0ACB9JI94_9ASTR</name>
<evidence type="ECO:0000313" key="2">
    <source>
        <dbReference type="Proteomes" id="UP001056120"/>
    </source>
</evidence>
<reference evidence="2" key="1">
    <citation type="journal article" date="2022" name="Mol. Ecol. Resour.">
        <title>The genomes of chicory, endive, great burdock and yacon provide insights into Asteraceae palaeo-polyploidization history and plant inulin production.</title>
        <authorList>
            <person name="Fan W."/>
            <person name="Wang S."/>
            <person name="Wang H."/>
            <person name="Wang A."/>
            <person name="Jiang F."/>
            <person name="Liu H."/>
            <person name="Zhao H."/>
            <person name="Xu D."/>
            <person name="Zhang Y."/>
        </authorList>
    </citation>
    <scope>NUCLEOTIDE SEQUENCE [LARGE SCALE GENOMIC DNA]</scope>
    <source>
        <strain evidence="2">cv. Yunnan</strain>
    </source>
</reference>
<protein>
    <submittedName>
        <fullName evidence="1">Uncharacterized protein</fullName>
    </submittedName>
</protein>
<reference evidence="1 2" key="2">
    <citation type="journal article" date="2022" name="Mol. Ecol. Resour.">
        <title>The genomes of chicory, endive, great burdock and yacon provide insights into Asteraceae paleo-polyploidization history and plant inulin production.</title>
        <authorList>
            <person name="Fan W."/>
            <person name="Wang S."/>
            <person name="Wang H."/>
            <person name="Wang A."/>
            <person name="Jiang F."/>
            <person name="Liu H."/>
            <person name="Zhao H."/>
            <person name="Xu D."/>
            <person name="Zhang Y."/>
        </authorList>
    </citation>
    <scope>NUCLEOTIDE SEQUENCE [LARGE SCALE GENOMIC DNA]</scope>
    <source>
        <strain evidence="2">cv. Yunnan</strain>
        <tissue evidence="1">Leaves</tissue>
    </source>
</reference>
<sequence>MLDSHLRCLAYHFPYADISRFNSISRARVPQFGNVKEELMCEGGGVVMLSSDEQKLLEASMAYASDTSQMDGAEESQDSSSVLLRIATLIAVYANWDFARIHGIGWGWAGVIWIYSIIFYVPLDIFKFCIRSLCLMSGANRRFIRFLWPKSLFGRGLDVARQLFEKMPLKFLEFLLDFCIFYNKIKTN</sequence>
<accession>A0ACB9JI94</accession>
<keyword evidence="2" id="KW-1185">Reference proteome</keyword>
<proteinExistence type="predicted"/>
<organism evidence="1 2">
    <name type="scientific">Smallanthus sonchifolius</name>
    <dbReference type="NCBI Taxonomy" id="185202"/>
    <lineage>
        <taxon>Eukaryota</taxon>
        <taxon>Viridiplantae</taxon>
        <taxon>Streptophyta</taxon>
        <taxon>Embryophyta</taxon>
        <taxon>Tracheophyta</taxon>
        <taxon>Spermatophyta</taxon>
        <taxon>Magnoliopsida</taxon>
        <taxon>eudicotyledons</taxon>
        <taxon>Gunneridae</taxon>
        <taxon>Pentapetalae</taxon>
        <taxon>asterids</taxon>
        <taxon>campanulids</taxon>
        <taxon>Asterales</taxon>
        <taxon>Asteraceae</taxon>
        <taxon>Asteroideae</taxon>
        <taxon>Heliantheae alliance</taxon>
        <taxon>Millerieae</taxon>
        <taxon>Smallanthus</taxon>
    </lineage>
</organism>
<dbReference type="Proteomes" id="UP001056120">
    <property type="component" value="Linkage Group LG04"/>
</dbReference>